<reference evidence="1" key="1">
    <citation type="submission" date="2021-01" db="EMBL/GenBank/DDBJ databases">
        <authorList>
            <person name="Corre E."/>
            <person name="Pelletier E."/>
            <person name="Niang G."/>
            <person name="Scheremetjew M."/>
            <person name="Finn R."/>
            <person name="Kale V."/>
            <person name="Holt S."/>
            <person name="Cochrane G."/>
            <person name="Meng A."/>
            <person name="Brown T."/>
            <person name="Cohen L."/>
        </authorList>
    </citation>
    <scope>NUCLEOTIDE SEQUENCE</scope>
    <source>
        <strain evidence="1">CCMP281</strain>
    </source>
</reference>
<dbReference type="AlphaFoldDB" id="A0A7S3C6H7"/>
<evidence type="ECO:0000313" key="1">
    <source>
        <dbReference type="EMBL" id="CAE0153392.1"/>
    </source>
</evidence>
<accession>A0A7S3C6H7</accession>
<protein>
    <recommendedName>
        <fullName evidence="2">Agmatine deiminase</fullName>
    </recommendedName>
</protein>
<evidence type="ECO:0008006" key="2">
    <source>
        <dbReference type="Google" id="ProtNLM"/>
    </source>
</evidence>
<sequence length="150" mass="16433">MKASYGIDTFLTIADPTGNYIEHMDCWGKFLSDDDVLVDRPPPSSRYAKQYDAAADFFAAKGWKVHRVDISGNDAYSNSLLLNGKAYVPITATSTPNAADQAALAVYQAALPTYDIVGVAADPRHRWENTDALHCRTRGLPMSPARAPRE</sequence>
<gene>
    <name evidence="1" type="ORF">HERI1096_LOCUS39993</name>
</gene>
<organism evidence="1">
    <name type="scientific">Haptolina ericina</name>
    <dbReference type="NCBI Taxonomy" id="156174"/>
    <lineage>
        <taxon>Eukaryota</taxon>
        <taxon>Haptista</taxon>
        <taxon>Haptophyta</taxon>
        <taxon>Prymnesiophyceae</taxon>
        <taxon>Prymnesiales</taxon>
        <taxon>Prymnesiaceae</taxon>
        <taxon>Haptolina</taxon>
    </lineage>
</organism>
<proteinExistence type="predicted"/>
<name>A0A7S3C6H7_9EUKA</name>
<dbReference type="SUPFAM" id="SSF55909">
    <property type="entry name" value="Pentein"/>
    <property type="match status" value="1"/>
</dbReference>
<dbReference type="EMBL" id="HBHX01072294">
    <property type="protein sequence ID" value="CAE0153392.1"/>
    <property type="molecule type" value="Transcribed_RNA"/>
</dbReference>
<dbReference type="Gene3D" id="3.75.10.10">
    <property type="entry name" value="L-arginine/glycine Amidinotransferase, Chain A"/>
    <property type="match status" value="1"/>
</dbReference>